<sequence length="155" mass="17791">MATEAPTLAANFPCACPWDKPKLPTFDTKLSVFFSCNCLVEKNTKSEEQTDSAEGQLEANVIEVRIPTCYQHAIRSKETSEWCDAMDREISVMIERKVWYLVDSPENAKVLGNLWVYTLKRDYNNRAVRFTAHLVARGNTQLSLNIGLNCYRWIH</sequence>
<comment type="caution">
    <text evidence="2">The sequence shown here is derived from an EMBL/GenBank/DDBJ whole genome shotgun (WGS) entry which is preliminary data.</text>
</comment>
<organism evidence="2 3">
    <name type="scientific">Araneus ventricosus</name>
    <name type="common">Orbweaver spider</name>
    <name type="synonym">Epeira ventricosa</name>
    <dbReference type="NCBI Taxonomy" id="182803"/>
    <lineage>
        <taxon>Eukaryota</taxon>
        <taxon>Metazoa</taxon>
        <taxon>Ecdysozoa</taxon>
        <taxon>Arthropoda</taxon>
        <taxon>Chelicerata</taxon>
        <taxon>Arachnida</taxon>
        <taxon>Araneae</taxon>
        <taxon>Araneomorphae</taxon>
        <taxon>Entelegynae</taxon>
        <taxon>Araneoidea</taxon>
        <taxon>Araneidae</taxon>
        <taxon>Araneus</taxon>
    </lineage>
</organism>
<evidence type="ECO:0000259" key="1">
    <source>
        <dbReference type="Pfam" id="PF07727"/>
    </source>
</evidence>
<dbReference type="Proteomes" id="UP000499080">
    <property type="component" value="Unassembled WGS sequence"/>
</dbReference>
<name>A0A4Y2VJQ0_ARAVE</name>
<gene>
    <name evidence="2" type="ORF">AVEN_264111_1</name>
</gene>
<evidence type="ECO:0000313" key="3">
    <source>
        <dbReference type="Proteomes" id="UP000499080"/>
    </source>
</evidence>
<dbReference type="Pfam" id="PF07727">
    <property type="entry name" value="RVT_2"/>
    <property type="match status" value="1"/>
</dbReference>
<dbReference type="EMBL" id="BGPR01047615">
    <property type="protein sequence ID" value="GBO24668.1"/>
    <property type="molecule type" value="Genomic_DNA"/>
</dbReference>
<proteinExistence type="predicted"/>
<dbReference type="OrthoDB" id="7696924at2759"/>
<evidence type="ECO:0000313" key="2">
    <source>
        <dbReference type="EMBL" id="GBO24668.1"/>
    </source>
</evidence>
<feature type="domain" description="Reverse transcriptase Ty1/copia-type" evidence="1">
    <location>
        <begin position="97"/>
        <end position="142"/>
    </location>
</feature>
<dbReference type="AlphaFoldDB" id="A0A4Y2VJQ0"/>
<keyword evidence="3" id="KW-1185">Reference proteome</keyword>
<dbReference type="InterPro" id="IPR013103">
    <property type="entry name" value="RVT_2"/>
</dbReference>
<reference evidence="2 3" key="1">
    <citation type="journal article" date="2019" name="Sci. Rep.">
        <title>Orb-weaving spider Araneus ventricosus genome elucidates the spidroin gene catalogue.</title>
        <authorList>
            <person name="Kono N."/>
            <person name="Nakamura H."/>
            <person name="Ohtoshi R."/>
            <person name="Moran D.A.P."/>
            <person name="Shinohara A."/>
            <person name="Yoshida Y."/>
            <person name="Fujiwara M."/>
            <person name="Mori M."/>
            <person name="Tomita M."/>
            <person name="Arakawa K."/>
        </authorList>
    </citation>
    <scope>NUCLEOTIDE SEQUENCE [LARGE SCALE GENOMIC DNA]</scope>
</reference>
<accession>A0A4Y2VJQ0</accession>
<protein>
    <recommendedName>
        <fullName evidence="1">Reverse transcriptase Ty1/copia-type domain-containing protein</fullName>
    </recommendedName>
</protein>